<feature type="domain" description="ALIX V-shaped" evidence="2">
    <location>
        <begin position="2"/>
        <end position="141"/>
    </location>
</feature>
<evidence type="ECO:0000259" key="2">
    <source>
        <dbReference type="Pfam" id="PF13949"/>
    </source>
</evidence>
<organism evidence="3 4">
    <name type="scientific">Prototheca wickerhamii</name>
    <dbReference type="NCBI Taxonomy" id="3111"/>
    <lineage>
        <taxon>Eukaryota</taxon>
        <taxon>Viridiplantae</taxon>
        <taxon>Chlorophyta</taxon>
        <taxon>core chlorophytes</taxon>
        <taxon>Trebouxiophyceae</taxon>
        <taxon>Chlorellales</taxon>
        <taxon>Chlorellaceae</taxon>
        <taxon>Prototheca</taxon>
    </lineage>
</organism>
<evidence type="ECO:0000313" key="3">
    <source>
        <dbReference type="EMBL" id="KAK2076530.1"/>
    </source>
</evidence>
<comment type="caution">
    <text evidence="3">The sequence shown here is derived from an EMBL/GenBank/DDBJ whole genome shotgun (WGS) entry which is preliminary data.</text>
</comment>
<reference evidence="3" key="1">
    <citation type="submission" date="2021-01" db="EMBL/GenBank/DDBJ databases">
        <authorList>
            <person name="Eckstrom K.M.E."/>
        </authorList>
    </citation>
    <scope>NUCLEOTIDE SEQUENCE</scope>
    <source>
        <strain evidence="3">UVCC 0001</strain>
    </source>
</reference>
<dbReference type="GO" id="GO:0005768">
    <property type="term" value="C:endosome"/>
    <property type="evidence" value="ECO:0007669"/>
    <property type="project" value="TreeGrafter"/>
</dbReference>
<sequence length="285" mass="31256">MLSALKDRKQRDNILPKLLASSSKDPEPLFKAELAKYDDLVAEIDQNVRRQEQLLAAISGAQAKFKEDYGYVDWRRACNVCEEGRSAGLIAAAATSIRGQCGRYKELQDNLAEGLRFYMSLQEAIAQLKQQVGDHVFTRKLQRDEMLENLQRPSNAQGLAYQMSNLQVSGSQQSAPAPSSGAYPSGPYHQAYPTPGTPPPPPSGQQAYHAPSREGSYTQSYGQWPPANAPQQPPQYAQQAAQTHGASGPSYDNPMHQSAPPPPQQPAAQPSHTQNVASYFTDLFK</sequence>
<dbReference type="Proteomes" id="UP001255856">
    <property type="component" value="Unassembled WGS sequence"/>
</dbReference>
<keyword evidence="4" id="KW-1185">Reference proteome</keyword>
<dbReference type="AlphaFoldDB" id="A0AAD9MJH1"/>
<dbReference type="EMBL" id="JASFZW010000009">
    <property type="protein sequence ID" value="KAK2076530.1"/>
    <property type="molecule type" value="Genomic_DNA"/>
</dbReference>
<proteinExistence type="predicted"/>
<dbReference type="GO" id="GO:0043328">
    <property type="term" value="P:protein transport to vacuole involved in ubiquitin-dependent protein catabolic process via the multivesicular body sorting pathway"/>
    <property type="evidence" value="ECO:0007669"/>
    <property type="project" value="TreeGrafter"/>
</dbReference>
<feature type="compositionally biased region" description="Low complexity" evidence="1">
    <location>
        <begin position="169"/>
        <end position="188"/>
    </location>
</feature>
<gene>
    <name evidence="3" type="ORF">QBZ16_005290</name>
</gene>
<name>A0AAD9MJH1_PROWI</name>
<accession>A0AAD9MJH1</accession>
<dbReference type="PANTHER" id="PTHR23030:SF32">
    <property type="entry name" value="BRO1 DOMAIN-CONTAINING PROTEIN BROX-LIKE"/>
    <property type="match status" value="1"/>
</dbReference>
<dbReference type="Pfam" id="PF13949">
    <property type="entry name" value="ALIX_LYPXL_bnd"/>
    <property type="match status" value="1"/>
</dbReference>
<feature type="region of interest" description="Disordered" evidence="1">
    <location>
        <begin position="167"/>
        <end position="285"/>
    </location>
</feature>
<dbReference type="InterPro" id="IPR025304">
    <property type="entry name" value="ALIX_V_dom"/>
</dbReference>
<protein>
    <recommendedName>
        <fullName evidence="2">ALIX V-shaped domain-containing protein</fullName>
    </recommendedName>
</protein>
<evidence type="ECO:0000313" key="4">
    <source>
        <dbReference type="Proteomes" id="UP001255856"/>
    </source>
</evidence>
<evidence type="ECO:0000256" key="1">
    <source>
        <dbReference type="SAM" id="MobiDB-lite"/>
    </source>
</evidence>
<dbReference type="Gene3D" id="1.20.140.50">
    <property type="entry name" value="alix/aip1 like domains"/>
    <property type="match status" value="1"/>
</dbReference>
<dbReference type="PANTHER" id="PTHR23030">
    <property type="entry name" value="PCD6 INTERACTING PROTEIN-RELATED"/>
    <property type="match status" value="1"/>
</dbReference>